<name>A0A6N8HZV4_9FIRM</name>
<protein>
    <submittedName>
        <fullName evidence="2">Uncharacterized protein</fullName>
    </submittedName>
</protein>
<gene>
    <name evidence="2" type="ORF">CAFE_20810</name>
</gene>
<keyword evidence="3" id="KW-1185">Reference proteome</keyword>
<comment type="caution">
    <text evidence="2">The sequence shown here is derived from an EMBL/GenBank/DDBJ whole genome shotgun (WGS) entry which is preliminary data.</text>
</comment>
<feature type="compositionally biased region" description="Polar residues" evidence="1">
    <location>
        <begin position="32"/>
        <end position="47"/>
    </location>
</feature>
<feature type="compositionally biased region" description="Gly residues" evidence="1">
    <location>
        <begin position="156"/>
        <end position="166"/>
    </location>
</feature>
<evidence type="ECO:0000313" key="3">
    <source>
        <dbReference type="Proteomes" id="UP000469440"/>
    </source>
</evidence>
<dbReference type="AlphaFoldDB" id="A0A6N8HZV4"/>
<dbReference type="EMBL" id="VWXL01000053">
    <property type="protein sequence ID" value="MVB11366.1"/>
    <property type="molecule type" value="Genomic_DNA"/>
</dbReference>
<proteinExistence type="predicted"/>
<dbReference type="InterPro" id="IPR046680">
    <property type="entry name" value="DUF6550"/>
</dbReference>
<dbReference type="Pfam" id="PF20187">
    <property type="entry name" value="DUF6550"/>
    <property type="match status" value="1"/>
</dbReference>
<organism evidence="2 3">
    <name type="scientific">Caproicibacter fermentans</name>
    <dbReference type="NCBI Taxonomy" id="2576756"/>
    <lineage>
        <taxon>Bacteria</taxon>
        <taxon>Bacillati</taxon>
        <taxon>Bacillota</taxon>
        <taxon>Clostridia</taxon>
        <taxon>Eubacteriales</taxon>
        <taxon>Acutalibacteraceae</taxon>
        <taxon>Caproicibacter</taxon>
    </lineage>
</organism>
<reference evidence="2 3" key="1">
    <citation type="submission" date="2019-09" db="EMBL/GenBank/DDBJ databases">
        <title>Genome sequence of Clostridium sp. EA1.</title>
        <authorList>
            <person name="Poehlein A."/>
            <person name="Bengelsdorf F.R."/>
            <person name="Daniel R."/>
        </authorList>
    </citation>
    <scope>NUCLEOTIDE SEQUENCE [LARGE SCALE GENOMIC DNA]</scope>
    <source>
        <strain evidence="2 3">EA1</strain>
    </source>
</reference>
<evidence type="ECO:0000313" key="2">
    <source>
        <dbReference type="EMBL" id="MVB11366.1"/>
    </source>
</evidence>
<feature type="compositionally biased region" description="Low complexity" evidence="1">
    <location>
        <begin position="53"/>
        <end position="66"/>
    </location>
</feature>
<evidence type="ECO:0000256" key="1">
    <source>
        <dbReference type="SAM" id="MobiDB-lite"/>
    </source>
</evidence>
<dbReference type="Proteomes" id="UP000469440">
    <property type="component" value="Unassembled WGS sequence"/>
</dbReference>
<feature type="compositionally biased region" description="Low complexity" evidence="1">
    <location>
        <begin position="112"/>
        <end position="129"/>
    </location>
</feature>
<accession>A0A6N8HZV4</accession>
<dbReference type="RefSeq" id="WP_330593932.1">
    <property type="nucleotide sequence ID" value="NZ_VWXL01000053.1"/>
</dbReference>
<feature type="region of interest" description="Disordered" evidence="1">
    <location>
        <begin position="32"/>
        <end position="166"/>
    </location>
</feature>
<sequence>MKITYGTKRVLFIAGLAVICVGAVSLVVQHTASADDTPEVSSSSSTEIILGTPHPISVPPISSEESGTSSAFVPSSGAEASAPLTTVSKPTSAPPAPTPPASSELTNKSKKPTYSSKPTASKSTTSKSGGKAGEIYVPGFGWQKPTGGQGTTVSGDWGGGEQVGIM</sequence>